<accession>A0A316U7G2</accession>
<dbReference type="Proteomes" id="UP000245942">
    <property type="component" value="Unassembled WGS sequence"/>
</dbReference>
<feature type="signal peptide" evidence="2">
    <location>
        <begin position="1"/>
        <end position="23"/>
    </location>
</feature>
<reference evidence="3 4" key="1">
    <citation type="journal article" date="2018" name="Mol. Biol. Evol.">
        <title>Broad Genomic Sampling Reveals a Smut Pathogenic Ancestry of the Fungal Clade Ustilaginomycotina.</title>
        <authorList>
            <person name="Kijpornyongpan T."/>
            <person name="Mondo S.J."/>
            <person name="Barry K."/>
            <person name="Sandor L."/>
            <person name="Lee J."/>
            <person name="Lipzen A."/>
            <person name="Pangilinan J."/>
            <person name="LaButti K."/>
            <person name="Hainaut M."/>
            <person name="Henrissat B."/>
            <person name="Grigoriev I.V."/>
            <person name="Spatafora J.W."/>
            <person name="Aime M.C."/>
        </authorList>
    </citation>
    <scope>NUCLEOTIDE SEQUENCE [LARGE SCALE GENOMIC DNA]</scope>
    <source>
        <strain evidence="3 4">MCA 4718</strain>
    </source>
</reference>
<name>A0A316U7G2_9BASI</name>
<keyword evidence="2" id="KW-0732">Signal</keyword>
<feature type="region of interest" description="Disordered" evidence="1">
    <location>
        <begin position="183"/>
        <end position="202"/>
    </location>
</feature>
<organism evidence="3 4">
    <name type="scientific">Pseudomicrostroma glucosiphilum</name>
    <dbReference type="NCBI Taxonomy" id="1684307"/>
    <lineage>
        <taxon>Eukaryota</taxon>
        <taxon>Fungi</taxon>
        <taxon>Dikarya</taxon>
        <taxon>Basidiomycota</taxon>
        <taxon>Ustilaginomycotina</taxon>
        <taxon>Exobasidiomycetes</taxon>
        <taxon>Microstromatales</taxon>
        <taxon>Microstromatales incertae sedis</taxon>
        <taxon>Pseudomicrostroma</taxon>
    </lineage>
</organism>
<dbReference type="GeneID" id="37014798"/>
<dbReference type="RefSeq" id="XP_025346045.1">
    <property type="nucleotide sequence ID" value="XM_025493064.1"/>
</dbReference>
<sequence>MQSHFLFFILALVALTTSHSAHAKAPHARNVARPRARAAADLDAAQSSEASLALSIYNNVGTTAFAAATAGACAVGYQTYTAASGTVRCCVGSVVDGICFSDTEDIVYDADPEAVLDGSVDPPTVDSTATAAAGTVVVGTATSTSTTSTINYLTATSYKATATGGTSAAAAADADEATTSTSYSQLSQSLTPTGSGTASTSKSGAGGLAVDVGMIGLLGSLVAILAGGGVAML</sequence>
<evidence type="ECO:0000256" key="1">
    <source>
        <dbReference type="SAM" id="MobiDB-lite"/>
    </source>
</evidence>
<dbReference type="AlphaFoldDB" id="A0A316U7G2"/>
<evidence type="ECO:0000313" key="4">
    <source>
        <dbReference type="Proteomes" id="UP000245942"/>
    </source>
</evidence>
<keyword evidence="4" id="KW-1185">Reference proteome</keyword>
<feature type="chain" id="PRO_5016295773" evidence="2">
    <location>
        <begin position="24"/>
        <end position="233"/>
    </location>
</feature>
<evidence type="ECO:0000256" key="2">
    <source>
        <dbReference type="SAM" id="SignalP"/>
    </source>
</evidence>
<evidence type="ECO:0000313" key="3">
    <source>
        <dbReference type="EMBL" id="PWN18885.1"/>
    </source>
</evidence>
<proteinExistence type="predicted"/>
<dbReference type="EMBL" id="KZ819333">
    <property type="protein sequence ID" value="PWN18885.1"/>
    <property type="molecule type" value="Genomic_DNA"/>
</dbReference>
<gene>
    <name evidence="3" type="ORF">BCV69DRAFT_284505</name>
</gene>
<protein>
    <submittedName>
        <fullName evidence="3">Uncharacterized protein</fullName>
    </submittedName>
</protein>